<evidence type="ECO:0000313" key="6">
    <source>
        <dbReference type="EMBL" id="KIY03495.1"/>
    </source>
</evidence>
<sequence>MAAAHHFHVPTGNTVRVRIIDTTTRIEQVPSTFLMEPIVPGFTHMPKLPSWSFLVEHASGRKALFDLGVPPDWKRMSPVTTNHTVAAGWTVTSEKNTVQILEDTGIRGEEINSIIWSHWHWDHLGDPSTFPPSTELVVGPGFKEAFLPGYPAKMDSPVRESDFAGREVREIDFTTSKLKIQRFDAFDFFGDGSFYLLDTPGHAIGHLCGLARTSSNPDTFIMMGGDLCHHSGELRPSPYLPLPQESQLRNILQGLIPYVPTCPGAVLGHVQHSRGRNLNEPFFNPAMGLDIPTAMESIRKAQEADADSNVWFISAHDDSLWGLIDFFPAHVNGWKERGWGAKTKWSFLKDFRPALEASAEAGS</sequence>
<protein>
    <recommendedName>
        <fullName evidence="5">Metallo-beta-lactamase domain-containing protein</fullName>
    </recommendedName>
</protein>
<evidence type="ECO:0000259" key="5">
    <source>
        <dbReference type="SMART" id="SM00849"/>
    </source>
</evidence>
<dbReference type="Pfam" id="PF00753">
    <property type="entry name" value="Lactamase_B"/>
    <property type="match status" value="1"/>
</dbReference>
<dbReference type="SUPFAM" id="SSF56281">
    <property type="entry name" value="Metallo-hydrolase/oxidoreductase"/>
    <property type="match status" value="1"/>
</dbReference>
<evidence type="ECO:0000256" key="4">
    <source>
        <dbReference type="ARBA" id="ARBA00022833"/>
    </source>
</evidence>
<evidence type="ECO:0000256" key="1">
    <source>
        <dbReference type="ARBA" id="ARBA00007749"/>
    </source>
</evidence>
<dbReference type="GeneID" id="27705932"/>
<dbReference type="InterPro" id="IPR001279">
    <property type="entry name" value="Metallo-B-lactamas"/>
</dbReference>
<dbReference type="CDD" id="cd07730">
    <property type="entry name" value="metallo-hydrolase-like_MBL-fold"/>
    <property type="match status" value="1"/>
</dbReference>
<dbReference type="STRING" id="1442371.A0A0D2KJ44"/>
<name>A0A0D2KJ44_9EURO</name>
<evidence type="ECO:0000256" key="3">
    <source>
        <dbReference type="ARBA" id="ARBA00022801"/>
    </source>
</evidence>
<accession>A0A0D2KJ44</accession>
<keyword evidence="2" id="KW-0479">Metal-binding</keyword>
<dbReference type="AlphaFoldDB" id="A0A0D2KJ44"/>
<keyword evidence="3" id="KW-0378">Hydrolase</keyword>
<dbReference type="EMBL" id="KN848062">
    <property type="protein sequence ID" value="KIY03495.1"/>
    <property type="molecule type" value="Genomic_DNA"/>
</dbReference>
<dbReference type="GO" id="GO:0016787">
    <property type="term" value="F:hydrolase activity"/>
    <property type="evidence" value="ECO:0007669"/>
    <property type="project" value="UniProtKB-KW"/>
</dbReference>
<gene>
    <name evidence="6" type="ORF">Z520_00186</name>
</gene>
<dbReference type="Proteomes" id="UP000053411">
    <property type="component" value="Unassembled WGS sequence"/>
</dbReference>
<keyword evidence="7" id="KW-1185">Reference proteome</keyword>
<dbReference type="Gene3D" id="3.60.15.10">
    <property type="entry name" value="Ribonuclease Z/Hydroxyacylglutathione hydrolase-like"/>
    <property type="match status" value="1"/>
</dbReference>
<keyword evidence="4" id="KW-0862">Zinc</keyword>
<dbReference type="SMART" id="SM00849">
    <property type="entry name" value="Lactamase_B"/>
    <property type="match status" value="1"/>
</dbReference>
<dbReference type="RefSeq" id="XP_016637617.1">
    <property type="nucleotide sequence ID" value="XM_016770707.1"/>
</dbReference>
<feature type="domain" description="Metallo-beta-lactamase" evidence="5">
    <location>
        <begin position="49"/>
        <end position="269"/>
    </location>
</feature>
<comment type="similarity">
    <text evidence="1">Belongs to the metallo-beta-lactamase superfamily.</text>
</comment>
<dbReference type="PANTHER" id="PTHR42978:SF5">
    <property type="entry name" value="METALLO-BETA-LACTAMASE DOMAIN-CONTAINING PROTEIN"/>
    <property type="match status" value="1"/>
</dbReference>
<evidence type="ECO:0000256" key="2">
    <source>
        <dbReference type="ARBA" id="ARBA00022723"/>
    </source>
</evidence>
<dbReference type="InterPro" id="IPR051013">
    <property type="entry name" value="MBL_superfamily_lactonases"/>
</dbReference>
<evidence type="ECO:0000313" key="7">
    <source>
        <dbReference type="Proteomes" id="UP000053411"/>
    </source>
</evidence>
<dbReference type="InterPro" id="IPR036866">
    <property type="entry name" value="RibonucZ/Hydroxyglut_hydro"/>
</dbReference>
<organism evidence="6 7">
    <name type="scientific">Fonsecaea multimorphosa CBS 102226</name>
    <dbReference type="NCBI Taxonomy" id="1442371"/>
    <lineage>
        <taxon>Eukaryota</taxon>
        <taxon>Fungi</taxon>
        <taxon>Dikarya</taxon>
        <taxon>Ascomycota</taxon>
        <taxon>Pezizomycotina</taxon>
        <taxon>Eurotiomycetes</taxon>
        <taxon>Chaetothyriomycetidae</taxon>
        <taxon>Chaetothyriales</taxon>
        <taxon>Herpotrichiellaceae</taxon>
        <taxon>Fonsecaea</taxon>
    </lineage>
</organism>
<dbReference type="PANTHER" id="PTHR42978">
    <property type="entry name" value="QUORUM-QUENCHING LACTONASE YTNP-RELATED-RELATED"/>
    <property type="match status" value="1"/>
</dbReference>
<dbReference type="OrthoDB" id="10250730at2759"/>
<dbReference type="VEuPathDB" id="FungiDB:Z520_00186"/>
<proteinExistence type="inferred from homology"/>
<dbReference type="GO" id="GO:0046872">
    <property type="term" value="F:metal ion binding"/>
    <property type="evidence" value="ECO:0007669"/>
    <property type="project" value="UniProtKB-KW"/>
</dbReference>
<reference evidence="6 7" key="1">
    <citation type="submission" date="2015-01" db="EMBL/GenBank/DDBJ databases">
        <title>The Genome Sequence of Fonsecaea multimorphosa CBS 102226.</title>
        <authorList>
            <consortium name="The Broad Institute Genomics Platform"/>
            <person name="Cuomo C."/>
            <person name="de Hoog S."/>
            <person name="Gorbushina A."/>
            <person name="Stielow B."/>
            <person name="Teixiera M."/>
            <person name="Abouelleil A."/>
            <person name="Chapman S.B."/>
            <person name="Priest M."/>
            <person name="Young S.K."/>
            <person name="Wortman J."/>
            <person name="Nusbaum C."/>
            <person name="Birren B."/>
        </authorList>
    </citation>
    <scope>NUCLEOTIDE SEQUENCE [LARGE SCALE GENOMIC DNA]</scope>
    <source>
        <strain evidence="6 7">CBS 102226</strain>
    </source>
</reference>